<gene>
    <name evidence="1" type="ORF">RF11_05908</name>
</gene>
<comment type="caution">
    <text evidence="1">The sequence shown here is derived from an EMBL/GenBank/DDBJ whole genome shotgun (WGS) entry which is preliminary data.</text>
</comment>
<evidence type="ECO:0000313" key="2">
    <source>
        <dbReference type="Proteomes" id="UP000031668"/>
    </source>
</evidence>
<protein>
    <submittedName>
        <fullName evidence="1">Uncharacterized protein</fullName>
    </submittedName>
</protein>
<accession>A0A0C2N0A5</accession>
<dbReference type="AlphaFoldDB" id="A0A0C2N0A5"/>
<evidence type="ECO:0000313" key="1">
    <source>
        <dbReference type="EMBL" id="KII69805.1"/>
    </source>
</evidence>
<dbReference type="PANTHER" id="PTHR45913:SF22">
    <property type="entry name" value="SCAN BOX DOMAIN-CONTAINING PROTEIN"/>
    <property type="match status" value="1"/>
</dbReference>
<name>A0A0C2N0A5_THEKT</name>
<dbReference type="EMBL" id="JWZT01002273">
    <property type="protein sequence ID" value="KII69805.1"/>
    <property type="molecule type" value="Genomic_DNA"/>
</dbReference>
<sequence length="110" mass="12336">MIGGEYVNKLNGMYISFDAGNRIIADIPADIFDQMILEMISLPLPICSIQLDEPTDVENGSQLLMYAKYIHDSVFIDEVIVCKRLETTTMSCKSIKSHGKIFVACEQMVL</sequence>
<reference evidence="1 2" key="1">
    <citation type="journal article" date="2014" name="Genome Biol. Evol.">
        <title>The genome of the myxosporean Thelohanellus kitauei shows adaptations to nutrient acquisition within its fish host.</title>
        <authorList>
            <person name="Yang Y."/>
            <person name="Xiong J."/>
            <person name="Zhou Z."/>
            <person name="Huo F."/>
            <person name="Miao W."/>
            <person name="Ran C."/>
            <person name="Liu Y."/>
            <person name="Zhang J."/>
            <person name="Feng J."/>
            <person name="Wang M."/>
            <person name="Wang M."/>
            <person name="Wang L."/>
            <person name="Yao B."/>
        </authorList>
    </citation>
    <scope>NUCLEOTIDE SEQUENCE [LARGE SCALE GENOMIC DNA]</scope>
    <source>
        <strain evidence="1">Wuqing</strain>
    </source>
</reference>
<proteinExistence type="predicted"/>
<organism evidence="1 2">
    <name type="scientific">Thelohanellus kitauei</name>
    <name type="common">Myxosporean</name>
    <dbReference type="NCBI Taxonomy" id="669202"/>
    <lineage>
        <taxon>Eukaryota</taxon>
        <taxon>Metazoa</taxon>
        <taxon>Cnidaria</taxon>
        <taxon>Myxozoa</taxon>
        <taxon>Myxosporea</taxon>
        <taxon>Bivalvulida</taxon>
        <taxon>Platysporina</taxon>
        <taxon>Myxobolidae</taxon>
        <taxon>Thelohanellus</taxon>
    </lineage>
</organism>
<keyword evidence="2" id="KW-1185">Reference proteome</keyword>
<dbReference type="Proteomes" id="UP000031668">
    <property type="component" value="Unassembled WGS sequence"/>
</dbReference>
<dbReference type="PANTHER" id="PTHR45913">
    <property type="entry name" value="EPM2A-INTERACTING PROTEIN 1"/>
    <property type="match status" value="1"/>
</dbReference>